<organism evidence="4 5">
    <name type="scientific">Elysia crispata</name>
    <name type="common">lettuce slug</name>
    <dbReference type="NCBI Taxonomy" id="231223"/>
    <lineage>
        <taxon>Eukaryota</taxon>
        <taxon>Metazoa</taxon>
        <taxon>Spiralia</taxon>
        <taxon>Lophotrochozoa</taxon>
        <taxon>Mollusca</taxon>
        <taxon>Gastropoda</taxon>
        <taxon>Heterobranchia</taxon>
        <taxon>Euthyneura</taxon>
        <taxon>Panpulmonata</taxon>
        <taxon>Sacoglossa</taxon>
        <taxon>Placobranchoidea</taxon>
        <taxon>Plakobranchidae</taxon>
        <taxon>Elysia</taxon>
    </lineage>
</organism>
<feature type="domain" description="EF-hand" evidence="3">
    <location>
        <begin position="247"/>
        <end position="282"/>
    </location>
</feature>
<protein>
    <recommendedName>
        <fullName evidence="3">EF-hand domain-containing protein</fullName>
    </recommendedName>
</protein>
<keyword evidence="2" id="KW-0732">Signal</keyword>
<dbReference type="InterPro" id="IPR002048">
    <property type="entry name" value="EF_hand_dom"/>
</dbReference>
<sequence>MPCLLVPLLFLLCLHGTQSKNIYGLTNYGRRTVSDRLQALGRVVDANQDGFVSAQELVNWARSLGRPDDDKDPEAKELSCVEQSEFEKGLQKAGFSADFAKSYKDFLSEYSVKPAPAGCSGLDTQAVLDEAAKDKYPKKELTVFLDGFLQKLIDFCEDKDDAHKGEDLYTSNKDCQTLPTACVTAPYGCQSVCLEYTFTTTKDRTGDAFRDRAQYQATTSASSPAPKEFVKKMMKMFQDENGDDTFSKAEQSKDFSEHFDTNKDGCVDEVEFKAHMSSSLCGELVFSEDFATAKFAKASGSAASGSAGSSPCKGIDTTLPDGVDQSKQAFINDNVQILIDLCEGDESLYNTNEDCKQLSLVCEAESTTKQSAACKKYVSDNEDEERVQSTAVKFYRFLSKWKEPYENFFGKNK</sequence>
<feature type="signal peptide" evidence="2">
    <location>
        <begin position="1"/>
        <end position="19"/>
    </location>
</feature>
<proteinExistence type="predicted"/>
<dbReference type="InterPro" id="IPR018247">
    <property type="entry name" value="EF_Hand_1_Ca_BS"/>
</dbReference>
<dbReference type="SMART" id="SM00054">
    <property type="entry name" value="EFh"/>
    <property type="match status" value="2"/>
</dbReference>
<dbReference type="EMBL" id="JAWDGP010003253">
    <property type="protein sequence ID" value="KAK3775966.1"/>
    <property type="molecule type" value="Genomic_DNA"/>
</dbReference>
<evidence type="ECO:0000313" key="4">
    <source>
        <dbReference type="EMBL" id="KAK3775966.1"/>
    </source>
</evidence>
<evidence type="ECO:0000256" key="2">
    <source>
        <dbReference type="SAM" id="SignalP"/>
    </source>
</evidence>
<feature type="domain" description="EF-hand" evidence="3">
    <location>
        <begin position="32"/>
        <end position="67"/>
    </location>
</feature>
<reference evidence="4" key="1">
    <citation type="journal article" date="2023" name="G3 (Bethesda)">
        <title>A reference genome for the long-term kleptoplast-retaining sea slug Elysia crispata morphotype clarki.</title>
        <authorList>
            <person name="Eastman K.E."/>
            <person name="Pendleton A.L."/>
            <person name="Shaikh M.A."/>
            <person name="Suttiyut T."/>
            <person name="Ogas R."/>
            <person name="Tomko P."/>
            <person name="Gavelis G."/>
            <person name="Widhalm J.R."/>
            <person name="Wisecaver J.H."/>
        </authorList>
    </citation>
    <scope>NUCLEOTIDE SEQUENCE</scope>
    <source>
        <strain evidence="4">ECLA1</strain>
    </source>
</reference>
<name>A0AAE1DMA1_9GAST</name>
<feature type="chain" id="PRO_5042243136" description="EF-hand domain-containing protein" evidence="2">
    <location>
        <begin position="20"/>
        <end position="413"/>
    </location>
</feature>
<dbReference type="Proteomes" id="UP001283361">
    <property type="component" value="Unassembled WGS sequence"/>
</dbReference>
<evidence type="ECO:0000259" key="3">
    <source>
        <dbReference type="PROSITE" id="PS50222"/>
    </source>
</evidence>
<dbReference type="GO" id="GO:0005509">
    <property type="term" value="F:calcium ion binding"/>
    <property type="evidence" value="ECO:0007669"/>
    <property type="project" value="InterPro"/>
</dbReference>
<comment type="caution">
    <text evidence="4">The sequence shown here is derived from an EMBL/GenBank/DDBJ whole genome shotgun (WGS) entry which is preliminary data.</text>
</comment>
<accession>A0AAE1DMA1</accession>
<dbReference type="Gene3D" id="1.10.238.10">
    <property type="entry name" value="EF-hand"/>
    <property type="match status" value="1"/>
</dbReference>
<evidence type="ECO:0000313" key="5">
    <source>
        <dbReference type="Proteomes" id="UP001283361"/>
    </source>
</evidence>
<dbReference type="InterPro" id="IPR011992">
    <property type="entry name" value="EF-hand-dom_pair"/>
</dbReference>
<keyword evidence="1" id="KW-0106">Calcium</keyword>
<keyword evidence="5" id="KW-1185">Reference proteome</keyword>
<dbReference type="AlphaFoldDB" id="A0AAE1DMA1"/>
<dbReference type="PROSITE" id="PS50222">
    <property type="entry name" value="EF_HAND_2"/>
    <property type="match status" value="2"/>
</dbReference>
<dbReference type="SUPFAM" id="SSF47473">
    <property type="entry name" value="EF-hand"/>
    <property type="match status" value="1"/>
</dbReference>
<gene>
    <name evidence="4" type="ORF">RRG08_043651</name>
</gene>
<evidence type="ECO:0000256" key="1">
    <source>
        <dbReference type="ARBA" id="ARBA00022837"/>
    </source>
</evidence>
<dbReference type="PROSITE" id="PS00018">
    <property type="entry name" value="EF_HAND_1"/>
    <property type="match status" value="2"/>
</dbReference>